<dbReference type="Pfam" id="PF13392">
    <property type="entry name" value="HNH_3"/>
    <property type="match status" value="1"/>
</dbReference>
<evidence type="ECO:0000313" key="2">
    <source>
        <dbReference type="EMBL" id="AEZ66362.1"/>
    </source>
</evidence>
<accession>K9L5P3</accession>
<gene>
    <name evidence="2" type="ORF">phiTE_196</name>
</gene>
<dbReference type="RefSeq" id="YP_007392658.1">
    <property type="nucleotide sequence ID" value="NC_020201.1"/>
</dbReference>
<name>K9L5P3_9CAUD</name>
<evidence type="ECO:0000313" key="3">
    <source>
        <dbReference type="Proteomes" id="UP000010999"/>
    </source>
</evidence>
<keyword evidence="2" id="KW-0255">Endonuclease</keyword>
<keyword evidence="2" id="KW-0378">Hydrolase</keyword>
<dbReference type="Proteomes" id="UP000010999">
    <property type="component" value="Segment"/>
</dbReference>
<proteinExistence type="predicted"/>
<protein>
    <submittedName>
        <fullName evidence="2">HNH endonuclease</fullName>
    </submittedName>
</protein>
<dbReference type="InterPro" id="IPR010902">
    <property type="entry name" value="NUMOD4"/>
</dbReference>
<dbReference type="SUPFAM" id="SSF54060">
    <property type="entry name" value="His-Me finger endonucleases"/>
    <property type="match status" value="1"/>
</dbReference>
<dbReference type="SMART" id="SM00507">
    <property type="entry name" value="HNHc"/>
    <property type="match status" value="1"/>
</dbReference>
<evidence type="ECO:0000259" key="1">
    <source>
        <dbReference type="SMART" id="SM00507"/>
    </source>
</evidence>
<dbReference type="EMBL" id="JQ015307">
    <property type="protein sequence ID" value="AEZ66362.1"/>
    <property type="molecule type" value="Genomic_DNA"/>
</dbReference>
<dbReference type="Pfam" id="PF07463">
    <property type="entry name" value="NUMOD4"/>
    <property type="match status" value="1"/>
</dbReference>
<sequence length="194" mass="21690">MVCGAVLIWKFIKGYEGLYQVSDSGQIRSVSRKVSQISRYGSPMVRTYAGKPIVPRVGNRGYLYVNLSKGGKKKSYKVHRLVAFEFCSGFVEGFTVNHKDGDKLNNSANNLEWISSLDNLKHSREAGLKPKNEFGIKSPNFKGTIQVILDGHVFAELNGTREIREFGLNPSTVSAVICGRLKKYGCFTFKRKSK</sequence>
<reference evidence="2 3" key="2">
    <citation type="journal article" date="2012" name="PLoS Genet.">
        <title>Viral evasion of a bacterial suicide system by RNA-based molecular mimicry enables infectious altruism.</title>
        <authorList>
            <person name="Blower T.R."/>
            <person name="Evans T.J."/>
            <person name="Przybilski R."/>
            <person name="Fineran P.C."/>
            <person name="Salmond G.P."/>
        </authorList>
    </citation>
    <scope>NUCLEOTIDE SEQUENCE [LARGE SCALE GENOMIC DNA]</scope>
</reference>
<dbReference type="InterPro" id="IPR003615">
    <property type="entry name" value="HNH_nuc"/>
</dbReference>
<dbReference type="GO" id="GO:0016788">
    <property type="term" value="F:hydrolase activity, acting on ester bonds"/>
    <property type="evidence" value="ECO:0007669"/>
    <property type="project" value="InterPro"/>
</dbReference>
<keyword evidence="2" id="KW-0540">Nuclease</keyword>
<keyword evidence="3" id="KW-1185">Reference proteome</keyword>
<dbReference type="GO" id="GO:0004519">
    <property type="term" value="F:endonuclease activity"/>
    <property type="evidence" value="ECO:0007669"/>
    <property type="project" value="UniProtKB-KW"/>
</dbReference>
<dbReference type="KEGG" id="vg:14515391"/>
<dbReference type="Gene3D" id="3.90.75.20">
    <property type="match status" value="1"/>
</dbReference>
<dbReference type="GeneID" id="14515391"/>
<organism evidence="2 3">
    <name type="scientific">Pectobacterium phage phiTE</name>
    <dbReference type="NCBI Taxonomy" id="1116482"/>
    <lineage>
        <taxon>Viruses</taxon>
        <taxon>Duplodnaviria</taxon>
        <taxon>Heunggongvirae</taxon>
        <taxon>Uroviricota</taxon>
        <taxon>Caudoviricetes</taxon>
        <taxon>Vequintavirinae</taxon>
        <taxon>Certrevirus</taxon>
        <taxon>Certrevirus phiTE</taxon>
    </lineage>
</organism>
<dbReference type="InterPro" id="IPR044925">
    <property type="entry name" value="His-Me_finger_sf"/>
</dbReference>
<feature type="domain" description="HNH nuclease" evidence="1">
    <location>
        <begin position="72"/>
        <end position="120"/>
    </location>
</feature>
<reference evidence="3" key="1">
    <citation type="submission" date="2011-11" db="EMBL/GenBank/DDBJ databases">
        <title>Escape from toxin-antitoxin mediated abortive infection can occur by recombination within a generalized transducing phage of Pectobacterium atrosepticum.</title>
        <authorList>
            <person name="Blower T.R."/>
            <person name="Evans T.J."/>
            <person name="Przybilski R."/>
            <person name="Fineran P.C."/>
            <person name="Salmond G.P.C."/>
        </authorList>
    </citation>
    <scope>NUCLEOTIDE SEQUENCE [LARGE SCALE GENOMIC DNA]</scope>
</reference>
<dbReference type="OrthoDB" id="21336at10239"/>